<dbReference type="Proteomes" id="UP000735302">
    <property type="component" value="Unassembled WGS sequence"/>
</dbReference>
<evidence type="ECO:0000313" key="2">
    <source>
        <dbReference type="EMBL" id="GFN77910.1"/>
    </source>
</evidence>
<organism evidence="2 3">
    <name type="scientific">Plakobranchus ocellatus</name>
    <dbReference type="NCBI Taxonomy" id="259542"/>
    <lineage>
        <taxon>Eukaryota</taxon>
        <taxon>Metazoa</taxon>
        <taxon>Spiralia</taxon>
        <taxon>Lophotrochozoa</taxon>
        <taxon>Mollusca</taxon>
        <taxon>Gastropoda</taxon>
        <taxon>Heterobranchia</taxon>
        <taxon>Euthyneura</taxon>
        <taxon>Panpulmonata</taxon>
        <taxon>Sacoglossa</taxon>
        <taxon>Placobranchoidea</taxon>
        <taxon>Plakobranchidae</taxon>
        <taxon>Plakobranchus</taxon>
    </lineage>
</organism>
<comment type="caution">
    <text evidence="2">The sequence shown here is derived from an EMBL/GenBank/DDBJ whole genome shotgun (WGS) entry which is preliminary data.</text>
</comment>
<name>A0AAV3Y3X4_9GAST</name>
<feature type="region of interest" description="Disordered" evidence="1">
    <location>
        <begin position="60"/>
        <end position="82"/>
    </location>
</feature>
<keyword evidence="3" id="KW-1185">Reference proteome</keyword>
<sequence>MPPNLDLLRLCDTCLSAVNGPHNGNHHFTLSLSSPFITDVVELPDDFMRSRYACARRVPRGREHVGADRDGRSATQYEEKPT</sequence>
<gene>
    <name evidence="2" type="ORF">PoB_000441600</name>
</gene>
<proteinExistence type="predicted"/>
<dbReference type="AlphaFoldDB" id="A0AAV3Y3X4"/>
<evidence type="ECO:0000313" key="3">
    <source>
        <dbReference type="Proteomes" id="UP000735302"/>
    </source>
</evidence>
<evidence type="ECO:0000256" key="1">
    <source>
        <dbReference type="SAM" id="MobiDB-lite"/>
    </source>
</evidence>
<reference evidence="2 3" key="1">
    <citation type="journal article" date="2021" name="Elife">
        <title>Chloroplast acquisition without the gene transfer in kleptoplastic sea slugs, Plakobranchus ocellatus.</title>
        <authorList>
            <person name="Maeda T."/>
            <person name="Takahashi S."/>
            <person name="Yoshida T."/>
            <person name="Shimamura S."/>
            <person name="Takaki Y."/>
            <person name="Nagai Y."/>
            <person name="Toyoda A."/>
            <person name="Suzuki Y."/>
            <person name="Arimoto A."/>
            <person name="Ishii H."/>
            <person name="Satoh N."/>
            <person name="Nishiyama T."/>
            <person name="Hasebe M."/>
            <person name="Maruyama T."/>
            <person name="Minagawa J."/>
            <person name="Obokata J."/>
            <person name="Shigenobu S."/>
        </authorList>
    </citation>
    <scope>NUCLEOTIDE SEQUENCE [LARGE SCALE GENOMIC DNA]</scope>
</reference>
<protein>
    <submittedName>
        <fullName evidence="2">Uncharacterized protein</fullName>
    </submittedName>
</protein>
<dbReference type="EMBL" id="BLXT01000512">
    <property type="protein sequence ID" value="GFN77910.1"/>
    <property type="molecule type" value="Genomic_DNA"/>
</dbReference>
<accession>A0AAV3Y3X4</accession>